<dbReference type="Pfam" id="PF07707">
    <property type="entry name" value="BACK"/>
    <property type="match status" value="1"/>
</dbReference>
<evidence type="ECO:0000259" key="2">
    <source>
        <dbReference type="SMART" id="SM00875"/>
    </source>
</evidence>
<reference evidence="3 4" key="1">
    <citation type="submission" date="2023-03" db="EMBL/GenBank/DDBJ databases">
        <title>High recombination rates correlate with genetic variation in Cardiocondyla obscurior ants.</title>
        <authorList>
            <person name="Errbii M."/>
        </authorList>
    </citation>
    <scope>NUCLEOTIDE SEQUENCE [LARGE SCALE GENOMIC DNA]</scope>
    <source>
        <strain evidence="3">Alpha-2009</strain>
        <tissue evidence="3">Whole body</tissue>
    </source>
</reference>
<keyword evidence="4" id="KW-1185">Reference proteome</keyword>
<evidence type="ECO:0000313" key="3">
    <source>
        <dbReference type="EMBL" id="KAL0100131.1"/>
    </source>
</evidence>
<dbReference type="SMART" id="SM00225">
    <property type="entry name" value="BTB"/>
    <property type="match status" value="1"/>
</dbReference>
<sequence>MRKSFARYNRQLDTCTTAEDDSYLSSDLDLQNRKVTQSCRRLQLARRASRNEKSGQSDLDLPSKSLYRCRDSVVNRQEVDAKLFGEKADLDAASQSILNIASSISNGHLKRHKTPGEYFRGTHFSDGECFARRVNEQDWKQSSTPRIVRAIRQNNKKRNSKSSVVVLYHGEFNIPASSSSRALVLSKFSKSNPTVETSRVSQLEIISPTKSPKVVETPETLSPRYPLRRRKTCKKYRRILGQPSLNVNIYHANRVERLVSPPLHRWSPRKRQLKLNCNCESQEYVARLPEDSVKSPSRTIPYHIDKPAVSQRPHKCIEKDKLWEQQCSLVKATVLKSMDHRPKNVETEDTNDRRRSALYSNLSLPMHQVQTHVQETDSKSRFIVNKSVETNRTFPFQPTPSGNLKIVPNQVVFESNKFSVLVADPRHTKVNVKTELNRPSIDQAGTSTSESPNRATYIDLPPGVTSSMINQLQARKKLPYIEGSYRSRMQPSTKLYSSEMEQNQNLVQSTSHHFPPLNEVPLASLGFTNEQPIDWSNIILPEKTDLYQELARRITNYKNADCVVRIDRDEFHCHLLVLQSYSSFFDEKNCKDIDLSDSNVTSKAFSIIYDWMISPINESYQLLRRDNILEIFMAAQYLGIKELEEQCWAFIDNDELFSEDTAFLLYLEAKKIGNTAVMELMVPRIMKFFLMLVSTKDFLELSTDELCLLLKSNYICVNSEMEVLMSAVRWLMHDWNERKQYMLEVLKCVRFGLIAPWQLVDVKRNPENPEFMELMSYPEIQKMVDDGLAFVIIKYWYGNRTEDYYHWIDLLGLNEPTNRNWAGEDKNYVTYHEFLLYLEEYQKTNISEIKAGKIQTKPTPPNSPPKDSSLLSLDRTHANCNKNCCTDSHLLEQCVMQTREPKRYLSKNTASSGLAMPPEILNNCLSNIRRNNNIIPNKGPCDESGNSKSIVCDMKYCESGEPRKSLDFSKNTKCMYEHHQHEVSMVPNKPTNDGRGQEKNAYNFKHWKQNVIFPIKRQQKIIKKLRCTNDYSVSAKSEEEAATMIQATYKGYKVRRKFDEIKKSSLEGKQNAQKVAELLSMTTSQCRWSLQNSLSQVKAFNNIANRS</sequence>
<dbReference type="Gene3D" id="1.25.40.420">
    <property type="match status" value="1"/>
</dbReference>
<feature type="domain" description="BACK" evidence="2">
    <location>
        <begin position="662"/>
        <end position="763"/>
    </location>
</feature>
<dbReference type="CDD" id="cd14733">
    <property type="entry name" value="BACK"/>
    <property type="match status" value="1"/>
</dbReference>
<accession>A0AAW2E8W5</accession>
<evidence type="ECO:0000259" key="1">
    <source>
        <dbReference type="SMART" id="SM00225"/>
    </source>
</evidence>
<organism evidence="3 4">
    <name type="scientific">Cardiocondyla obscurior</name>
    <dbReference type="NCBI Taxonomy" id="286306"/>
    <lineage>
        <taxon>Eukaryota</taxon>
        <taxon>Metazoa</taxon>
        <taxon>Ecdysozoa</taxon>
        <taxon>Arthropoda</taxon>
        <taxon>Hexapoda</taxon>
        <taxon>Insecta</taxon>
        <taxon>Pterygota</taxon>
        <taxon>Neoptera</taxon>
        <taxon>Endopterygota</taxon>
        <taxon>Hymenoptera</taxon>
        <taxon>Apocrita</taxon>
        <taxon>Aculeata</taxon>
        <taxon>Formicoidea</taxon>
        <taxon>Formicidae</taxon>
        <taxon>Myrmicinae</taxon>
        <taxon>Cardiocondyla</taxon>
    </lineage>
</organism>
<comment type="caution">
    <text evidence="3">The sequence shown here is derived from an EMBL/GenBank/DDBJ whole genome shotgun (WGS) entry which is preliminary data.</text>
</comment>
<dbReference type="PROSITE" id="PS50096">
    <property type="entry name" value="IQ"/>
    <property type="match status" value="1"/>
</dbReference>
<proteinExistence type="predicted"/>
<dbReference type="CDD" id="cd18186">
    <property type="entry name" value="BTB_POZ_ZBTB_KLHL-like"/>
    <property type="match status" value="1"/>
</dbReference>
<dbReference type="AlphaFoldDB" id="A0AAW2E8W5"/>
<evidence type="ECO:0000313" key="4">
    <source>
        <dbReference type="Proteomes" id="UP001430953"/>
    </source>
</evidence>
<gene>
    <name evidence="3" type="ORF">PUN28_019521</name>
</gene>
<dbReference type="InterPro" id="IPR011333">
    <property type="entry name" value="SKP1/BTB/POZ_sf"/>
</dbReference>
<dbReference type="CDD" id="cd23767">
    <property type="entry name" value="IQCD"/>
    <property type="match status" value="1"/>
</dbReference>
<dbReference type="PANTHER" id="PTHR22667">
    <property type="entry name" value="AT01380P-RELATED"/>
    <property type="match status" value="1"/>
</dbReference>
<dbReference type="InterPro" id="IPR000048">
    <property type="entry name" value="IQ_motif_EF-hand-BS"/>
</dbReference>
<dbReference type="SMART" id="SM00015">
    <property type="entry name" value="IQ"/>
    <property type="match status" value="1"/>
</dbReference>
<feature type="domain" description="BTB" evidence="1">
    <location>
        <begin position="560"/>
        <end position="655"/>
    </location>
</feature>
<dbReference type="InterPro" id="IPR011705">
    <property type="entry name" value="BACK"/>
</dbReference>
<dbReference type="SUPFAM" id="SSF54695">
    <property type="entry name" value="POZ domain"/>
    <property type="match status" value="1"/>
</dbReference>
<dbReference type="InterPro" id="IPR000210">
    <property type="entry name" value="BTB/POZ_dom"/>
</dbReference>
<dbReference type="Pfam" id="PF00651">
    <property type="entry name" value="BTB"/>
    <property type="match status" value="1"/>
</dbReference>
<dbReference type="Pfam" id="PF00612">
    <property type="entry name" value="IQ"/>
    <property type="match status" value="1"/>
</dbReference>
<dbReference type="SMART" id="SM00875">
    <property type="entry name" value="BACK"/>
    <property type="match status" value="1"/>
</dbReference>
<dbReference type="Gene3D" id="3.30.710.10">
    <property type="entry name" value="Potassium Channel Kv1.1, Chain A"/>
    <property type="match status" value="1"/>
</dbReference>
<dbReference type="Proteomes" id="UP001430953">
    <property type="component" value="Unassembled WGS sequence"/>
</dbReference>
<name>A0AAW2E8W5_9HYME</name>
<dbReference type="PANTHER" id="PTHR22667:SF0">
    <property type="entry name" value="AT01380P-RELATED"/>
    <property type="match status" value="1"/>
</dbReference>
<protein>
    <submittedName>
        <fullName evidence="3">Uncharacterized protein</fullName>
    </submittedName>
</protein>
<dbReference type="EMBL" id="JADYXP020000026">
    <property type="protein sequence ID" value="KAL0100131.1"/>
    <property type="molecule type" value="Genomic_DNA"/>
</dbReference>